<keyword evidence="1" id="KW-0472">Membrane</keyword>
<feature type="transmembrane region" description="Helical" evidence="1">
    <location>
        <begin position="34"/>
        <end position="53"/>
    </location>
</feature>
<dbReference type="EMBL" id="BSFE01000002">
    <property type="protein sequence ID" value="GLK51592.1"/>
    <property type="molecule type" value="Genomic_DNA"/>
</dbReference>
<organism evidence="2 3">
    <name type="scientific">Maricaulis virginensis</name>
    <dbReference type="NCBI Taxonomy" id="144022"/>
    <lineage>
        <taxon>Bacteria</taxon>
        <taxon>Pseudomonadati</taxon>
        <taxon>Pseudomonadota</taxon>
        <taxon>Alphaproteobacteria</taxon>
        <taxon>Maricaulales</taxon>
        <taxon>Maricaulaceae</taxon>
        <taxon>Maricaulis</taxon>
    </lineage>
</organism>
<gene>
    <name evidence="2" type="ORF">GCM10017621_11000</name>
</gene>
<keyword evidence="3" id="KW-1185">Reference proteome</keyword>
<feature type="transmembrane region" description="Helical" evidence="1">
    <location>
        <begin position="60"/>
        <end position="78"/>
    </location>
</feature>
<keyword evidence="1" id="KW-1133">Transmembrane helix</keyword>
<evidence type="ECO:0000256" key="1">
    <source>
        <dbReference type="SAM" id="Phobius"/>
    </source>
</evidence>
<dbReference type="Proteomes" id="UP001143486">
    <property type="component" value="Unassembled WGS sequence"/>
</dbReference>
<reference evidence="2" key="1">
    <citation type="journal article" date="2014" name="Int. J. Syst. Evol. Microbiol.">
        <title>Complete genome sequence of Corynebacterium casei LMG S-19264T (=DSM 44701T), isolated from a smear-ripened cheese.</title>
        <authorList>
            <consortium name="US DOE Joint Genome Institute (JGI-PGF)"/>
            <person name="Walter F."/>
            <person name="Albersmeier A."/>
            <person name="Kalinowski J."/>
            <person name="Ruckert C."/>
        </authorList>
    </citation>
    <scope>NUCLEOTIDE SEQUENCE</scope>
    <source>
        <strain evidence="2">VKM B-1513</strain>
    </source>
</reference>
<name>A0A9W6IL62_9PROT</name>
<protein>
    <submittedName>
        <fullName evidence="2">Uncharacterized protein</fullName>
    </submittedName>
</protein>
<dbReference type="AlphaFoldDB" id="A0A9W6IL62"/>
<keyword evidence="1" id="KW-0812">Transmembrane</keyword>
<reference evidence="2" key="2">
    <citation type="submission" date="2023-01" db="EMBL/GenBank/DDBJ databases">
        <authorList>
            <person name="Sun Q."/>
            <person name="Evtushenko L."/>
        </authorList>
    </citation>
    <scope>NUCLEOTIDE SEQUENCE</scope>
    <source>
        <strain evidence="2">VKM B-1513</strain>
    </source>
</reference>
<comment type="caution">
    <text evidence="2">The sequence shown here is derived from an EMBL/GenBank/DDBJ whole genome shotgun (WGS) entry which is preliminary data.</text>
</comment>
<accession>A0A9W6IL62</accession>
<evidence type="ECO:0000313" key="3">
    <source>
        <dbReference type="Proteomes" id="UP001143486"/>
    </source>
</evidence>
<evidence type="ECO:0000313" key="2">
    <source>
        <dbReference type="EMBL" id="GLK51592.1"/>
    </source>
</evidence>
<dbReference type="RefSeq" id="WP_271185972.1">
    <property type="nucleotide sequence ID" value="NZ_BSFE01000002.1"/>
</dbReference>
<proteinExistence type="predicted"/>
<sequence>MLLTLPFKLTGRLILAVPLLGGMCREVARDPERALLPFLINLLMGVALASWIFGPVIIMALALTLAPVMLVTIMLASADFGRAL</sequence>